<dbReference type="GO" id="GO:0015768">
    <property type="term" value="P:maltose transport"/>
    <property type="evidence" value="ECO:0007669"/>
    <property type="project" value="TreeGrafter"/>
</dbReference>
<organism evidence="4 5">
    <name type="scientific">Variovorax boronicumulans</name>
    <dbReference type="NCBI Taxonomy" id="436515"/>
    <lineage>
        <taxon>Bacteria</taxon>
        <taxon>Pseudomonadati</taxon>
        <taxon>Pseudomonadota</taxon>
        <taxon>Betaproteobacteria</taxon>
        <taxon>Burkholderiales</taxon>
        <taxon>Comamonadaceae</taxon>
        <taxon>Variovorax</taxon>
    </lineage>
</organism>
<keyword evidence="4" id="KW-0762">Sugar transport</keyword>
<dbReference type="InterPro" id="IPR006059">
    <property type="entry name" value="SBP"/>
</dbReference>
<dbReference type="GO" id="GO:0055085">
    <property type="term" value="P:transmembrane transport"/>
    <property type="evidence" value="ECO:0007669"/>
    <property type="project" value="InterPro"/>
</dbReference>
<dbReference type="SUPFAM" id="SSF53850">
    <property type="entry name" value="Periplasmic binding protein-like II"/>
    <property type="match status" value="1"/>
</dbReference>
<dbReference type="CDD" id="cd13585">
    <property type="entry name" value="PBP2_TMBP_like"/>
    <property type="match status" value="1"/>
</dbReference>
<dbReference type="Proteomes" id="UP001244295">
    <property type="component" value="Unassembled WGS sequence"/>
</dbReference>
<dbReference type="InterPro" id="IPR006061">
    <property type="entry name" value="SBP_1_CS"/>
</dbReference>
<keyword evidence="3" id="KW-0732">Signal</keyword>
<dbReference type="AlphaFoldDB" id="A0AAW8E756"/>
<dbReference type="PROSITE" id="PS01037">
    <property type="entry name" value="SBP_BACTERIAL_1"/>
    <property type="match status" value="1"/>
</dbReference>
<gene>
    <name evidence="4" type="ORF">J2W25_006762</name>
</gene>
<accession>A0AAW8E756</accession>
<evidence type="ECO:0000313" key="4">
    <source>
        <dbReference type="EMBL" id="MDP9927708.1"/>
    </source>
</evidence>
<reference evidence="4" key="1">
    <citation type="submission" date="2023-07" db="EMBL/GenBank/DDBJ databases">
        <title>Sorghum-associated microbial communities from plants grown in Nebraska, USA.</title>
        <authorList>
            <person name="Schachtman D."/>
        </authorList>
    </citation>
    <scope>NUCLEOTIDE SEQUENCE</scope>
    <source>
        <strain evidence="4">DS2795</strain>
    </source>
</reference>
<protein>
    <submittedName>
        <fullName evidence="4">Multiple sugar transport system substrate-binding protein</fullName>
    </submittedName>
</protein>
<dbReference type="PANTHER" id="PTHR30061:SF50">
    <property type="entry name" value="MALTOSE_MALTODEXTRIN-BINDING PERIPLASMIC PROTEIN"/>
    <property type="match status" value="1"/>
</dbReference>
<dbReference type="GO" id="GO:0055052">
    <property type="term" value="C:ATP-binding cassette (ABC) transporter complex, substrate-binding subunit-containing"/>
    <property type="evidence" value="ECO:0007669"/>
    <property type="project" value="TreeGrafter"/>
</dbReference>
<dbReference type="GO" id="GO:1901982">
    <property type="term" value="F:maltose binding"/>
    <property type="evidence" value="ECO:0007669"/>
    <property type="project" value="TreeGrafter"/>
</dbReference>
<sequence length="428" mass="46577">MIAADPDVYSINFQSLHKELNMKKRNTTLLASAILLGLSSLTAQAGNIRIAMSSYSDNTRPWLEALARDYEKANPGDKVKVEVGSWENMQQKLQAEIASNNPPDLAHVATRWVGDFVNDGLVEPVDNYANAVFKDQFIPAFLKAGNINGKPYALPIAASVRAMFYNKDMLSKAGFPNGPKTWDDVIAAAKKIKATGAYGYGIQGKDLDTDTYFYYALWSMGGDVLDAGNKAAFNSPTGVKAATLYKSMIDQGLTEPGVAGNTRYDLHNLFKQGRLGMVISLPPLAKEIAKDAPQLKYGITGVPNGGKDITFGVTDSIMMFKTSKNKETAQKFLNFMFSKTARLKFDQGEGFMPVTREVANDPVFKDDPVLSEFVTLLPNARFAPLVAGWEDSAQAVTNALQAIYQGKAEPKAALDKAAAEANTKLNKK</sequence>
<dbReference type="PANTHER" id="PTHR30061">
    <property type="entry name" value="MALTOSE-BINDING PERIPLASMIC PROTEIN"/>
    <property type="match status" value="1"/>
</dbReference>
<keyword evidence="2" id="KW-0813">Transport</keyword>
<comment type="similarity">
    <text evidence="1">Belongs to the bacterial solute-binding protein 1 family.</text>
</comment>
<comment type="caution">
    <text evidence="4">The sequence shown here is derived from an EMBL/GenBank/DDBJ whole genome shotgun (WGS) entry which is preliminary data.</text>
</comment>
<evidence type="ECO:0000256" key="2">
    <source>
        <dbReference type="ARBA" id="ARBA00022448"/>
    </source>
</evidence>
<dbReference type="Gene3D" id="3.40.190.10">
    <property type="entry name" value="Periplasmic binding protein-like II"/>
    <property type="match status" value="2"/>
</dbReference>
<dbReference type="EMBL" id="JAUSRR010000020">
    <property type="protein sequence ID" value="MDP9927708.1"/>
    <property type="molecule type" value="Genomic_DNA"/>
</dbReference>
<evidence type="ECO:0000256" key="1">
    <source>
        <dbReference type="ARBA" id="ARBA00008520"/>
    </source>
</evidence>
<evidence type="ECO:0000256" key="3">
    <source>
        <dbReference type="ARBA" id="ARBA00022729"/>
    </source>
</evidence>
<dbReference type="Pfam" id="PF01547">
    <property type="entry name" value="SBP_bac_1"/>
    <property type="match status" value="1"/>
</dbReference>
<proteinExistence type="inferred from homology"/>
<dbReference type="GO" id="GO:0042956">
    <property type="term" value="P:maltodextrin transmembrane transport"/>
    <property type="evidence" value="ECO:0007669"/>
    <property type="project" value="TreeGrafter"/>
</dbReference>
<evidence type="ECO:0000313" key="5">
    <source>
        <dbReference type="Proteomes" id="UP001244295"/>
    </source>
</evidence>
<name>A0AAW8E756_9BURK</name>